<dbReference type="EnsemblPlants" id="OPUNC06G14620.1">
    <property type="protein sequence ID" value="OPUNC06G14620.1"/>
    <property type="gene ID" value="OPUNC06G14620"/>
</dbReference>
<evidence type="ECO:0000256" key="1">
    <source>
        <dbReference type="SAM" id="Coils"/>
    </source>
</evidence>
<organism evidence="2">
    <name type="scientific">Oryza punctata</name>
    <name type="common">Red rice</name>
    <dbReference type="NCBI Taxonomy" id="4537"/>
    <lineage>
        <taxon>Eukaryota</taxon>
        <taxon>Viridiplantae</taxon>
        <taxon>Streptophyta</taxon>
        <taxon>Embryophyta</taxon>
        <taxon>Tracheophyta</taxon>
        <taxon>Spermatophyta</taxon>
        <taxon>Magnoliopsida</taxon>
        <taxon>Liliopsida</taxon>
        <taxon>Poales</taxon>
        <taxon>Poaceae</taxon>
        <taxon>BOP clade</taxon>
        <taxon>Oryzoideae</taxon>
        <taxon>Oryzeae</taxon>
        <taxon>Oryzinae</taxon>
        <taxon>Oryza</taxon>
    </lineage>
</organism>
<evidence type="ECO:0000313" key="2">
    <source>
        <dbReference type="EnsemblPlants" id="OPUNC06G14620.1"/>
    </source>
</evidence>
<proteinExistence type="predicted"/>
<keyword evidence="1" id="KW-0175">Coiled coil</keyword>
<sequence length="132" mass="14238">MPSSSLPGGALAPPLPLPSSVAVVGEASMDARSSELEANNKKTTTIHKDFLLAHTEGQPCENISSGSDCDDIIILKRKLKSLKRKYVDLRESIENAKKSSVVVIESTNHGAVDSLFKSILENHTHSPDLDME</sequence>
<reference evidence="2" key="2">
    <citation type="submission" date="2018-05" db="EMBL/GenBank/DDBJ databases">
        <title>OpunRS2 (Oryza punctata Reference Sequence Version 2).</title>
        <authorList>
            <person name="Zhang J."/>
            <person name="Kudrna D."/>
            <person name="Lee S."/>
            <person name="Talag J."/>
            <person name="Welchert J."/>
            <person name="Wing R.A."/>
        </authorList>
    </citation>
    <scope>NUCLEOTIDE SEQUENCE [LARGE SCALE GENOMIC DNA]</scope>
</reference>
<feature type="coiled-coil region" evidence="1">
    <location>
        <begin position="72"/>
        <end position="99"/>
    </location>
</feature>
<accession>A0A0E0LBY4</accession>
<dbReference type="AlphaFoldDB" id="A0A0E0LBY4"/>
<protein>
    <submittedName>
        <fullName evidence="2">Uncharacterized protein</fullName>
    </submittedName>
</protein>
<name>A0A0E0LBY4_ORYPU</name>
<dbReference type="Gramene" id="OPUNC06G14620.1">
    <property type="protein sequence ID" value="OPUNC06G14620.1"/>
    <property type="gene ID" value="OPUNC06G14620"/>
</dbReference>
<dbReference type="HOGENOM" id="CLU_1920511_0_0_1"/>
<keyword evidence="3" id="KW-1185">Reference proteome</keyword>
<reference evidence="2" key="1">
    <citation type="submission" date="2015-04" db="UniProtKB">
        <authorList>
            <consortium name="EnsemblPlants"/>
        </authorList>
    </citation>
    <scope>IDENTIFICATION</scope>
</reference>
<evidence type="ECO:0000313" key="3">
    <source>
        <dbReference type="Proteomes" id="UP000026962"/>
    </source>
</evidence>
<dbReference type="Proteomes" id="UP000026962">
    <property type="component" value="Chromosome 6"/>
</dbReference>